<evidence type="ECO:0000313" key="3">
    <source>
        <dbReference type="Proteomes" id="UP000627715"/>
    </source>
</evidence>
<name>A0A917LRX3_9GAMM</name>
<protein>
    <recommendedName>
        <fullName evidence="4">DUF445 domain-containing protein</fullName>
    </recommendedName>
</protein>
<proteinExistence type="predicted"/>
<organism evidence="2 3">
    <name type="scientific">Pseudohongiella nitratireducens</name>
    <dbReference type="NCBI Taxonomy" id="1768907"/>
    <lineage>
        <taxon>Bacteria</taxon>
        <taxon>Pseudomonadati</taxon>
        <taxon>Pseudomonadota</taxon>
        <taxon>Gammaproteobacteria</taxon>
        <taxon>Pseudomonadales</taxon>
        <taxon>Pseudohongiellaceae</taxon>
        <taxon>Pseudohongiella</taxon>
    </lineage>
</organism>
<sequence length="246" mass="26643">MKVDKALVSHLLAALFVVIGLAGSHAAAPYFLNAGLFALSGTITNALAIHMLFERVPGLYGSGVVVIYFEEIKIAIREVIMEQFFSGQALAGVMSSGDSGLAASLSQRLTSVVDDMNFDKAFDSLTDAIMTSSMGSMLGLVGGVKALDSLREPFAERMRSYLKTYLTSEEFQALLKKQAELDDPNALSEMVERLVDARLAELTPQQVKSIVQTMMRRHLGWLVVWGGVFGGLLGLLVAALRDSFLF</sequence>
<evidence type="ECO:0000313" key="2">
    <source>
        <dbReference type="EMBL" id="GGG52081.1"/>
    </source>
</evidence>
<keyword evidence="1" id="KW-0472">Membrane</keyword>
<feature type="transmembrane region" description="Helical" evidence="1">
    <location>
        <begin position="219"/>
        <end position="240"/>
    </location>
</feature>
<feature type="transmembrane region" description="Helical" evidence="1">
    <location>
        <begin position="36"/>
        <end position="53"/>
    </location>
</feature>
<gene>
    <name evidence="2" type="ORF">GCM10011403_06570</name>
</gene>
<keyword evidence="1" id="KW-0812">Transmembrane</keyword>
<dbReference type="PANTHER" id="PTHR38568">
    <property type="entry name" value="DUF445 DOMAIN-CONTAINING PROTEIN-RELATED"/>
    <property type="match status" value="1"/>
</dbReference>
<keyword evidence="3" id="KW-1185">Reference proteome</keyword>
<accession>A0A917LRX3</accession>
<dbReference type="PANTHER" id="PTHR38568:SF1">
    <property type="entry name" value="DUF445 DOMAIN-CONTAINING PROTEIN"/>
    <property type="match status" value="1"/>
</dbReference>
<dbReference type="EMBL" id="BMIY01000003">
    <property type="protein sequence ID" value="GGG52081.1"/>
    <property type="molecule type" value="Genomic_DNA"/>
</dbReference>
<dbReference type="Proteomes" id="UP000627715">
    <property type="component" value="Unassembled WGS sequence"/>
</dbReference>
<evidence type="ECO:0000256" key="1">
    <source>
        <dbReference type="SAM" id="Phobius"/>
    </source>
</evidence>
<evidence type="ECO:0008006" key="4">
    <source>
        <dbReference type="Google" id="ProtNLM"/>
    </source>
</evidence>
<dbReference type="OrthoDB" id="5565224at2"/>
<reference evidence="2" key="2">
    <citation type="submission" date="2020-09" db="EMBL/GenBank/DDBJ databases">
        <authorList>
            <person name="Sun Q."/>
            <person name="Zhou Y."/>
        </authorList>
    </citation>
    <scope>NUCLEOTIDE SEQUENCE</scope>
    <source>
        <strain evidence="2">CGMCC 1.15425</strain>
    </source>
</reference>
<dbReference type="AlphaFoldDB" id="A0A917LRX3"/>
<dbReference type="RefSeq" id="WP_068809786.1">
    <property type="nucleotide sequence ID" value="NZ_BMIY01000003.1"/>
</dbReference>
<comment type="caution">
    <text evidence="2">The sequence shown here is derived from an EMBL/GenBank/DDBJ whole genome shotgun (WGS) entry which is preliminary data.</text>
</comment>
<keyword evidence="1" id="KW-1133">Transmembrane helix</keyword>
<reference evidence="2" key="1">
    <citation type="journal article" date="2014" name="Int. J. Syst. Evol. Microbiol.">
        <title>Complete genome sequence of Corynebacterium casei LMG S-19264T (=DSM 44701T), isolated from a smear-ripened cheese.</title>
        <authorList>
            <consortium name="US DOE Joint Genome Institute (JGI-PGF)"/>
            <person name="Walter F."/>
            <person name="Albersmeier A."/>
            <person name="Kalinowski J."/>
            <person name="Ruckert C."/>
        </authorList>
    </citation>
    <scope>NUCLEOTIDE SEQUENCE</scope>
    <source>
        <strain evidence="2">CGMCC 1.15425</strain>
    </source>
</reference>